<organism evidence="2">
    <name type="scientific">Lygus hesperus</name>
    <name type="common">Western plant bug</name>
    <dbReference type="NCBI Taxonomy" id="30085"/>
    <lineage>
        <taxon>Eukaryota</taxon>
        <taxon>Metazoa</taxon>
        <taxon>Ecdysozoa</taxon>
        <taxon>Arthropoda</taxon>
        <taxon>Hexapoda</taxon>
        <taxon>Insecta</taxon>
        <taxon>Pterygota</taxon>
        <taxon>Neoptera</taxon>
        <taxon>Paraneoptera</taxon>
        <taxon>Hemiptera</taxon>
        <taxon>Heteroptera</taxon>
        <taxon>Panheteroptera</taxon>
        <taxon>Cimicomorpha</taxon>
        <taxon>Miridae</taxon>
        <taxon>Mirini</taxon>
        <taxon>Lygus</taxon>
    </lineage>
</organism>
<feature type="region of interest" description="Disordered" evidence="1">
    <location>
        <begin position="52"/>
        <end position="164"/>
    </location>
</feature>
<evidence type="ECO:0000256" key="1">
    <source>
        <dbReference type="SAM" id="MobiDB-lite"/>
    </source>
</evidence>
<dbReference type="AlphaFoldDB" id="A0A146LM33"/>
<proteinExistence type="predicted"/>
<protein>
    <submittedName>
        <fullName evidence="2">Uncharacterized protein</fullName>
    </submittedName>
</protein>
<dbReference type="EMBL" id="GDHC01010753">
    <property type="protein sequence ID" value="JAQ07876.1"/>
    <property type="molecule type" value="Transcribed_RNA"/>
</dbReference>
<accession>A0A146LM33</accession>
<sequence length="164" mass="18048">TMKKKEEECAFRLDGTRVFSSTKLQTLRAKRRDGEKRKYPAGVTKQMAQEYARELQNSAQPPSFGPNPYRWLPTWQRPTPRTKKRTGQQLKDNKSVRGHQGAVSSGNNVGALDKSRNEVAGAGAGVPPSSKAVSSTGTGGSKKIAGQQQQVSAPSGNRRRQRRR</sequence>
<evidence type="ECO:0000313" key="2">
    <source>
        <dbReference type="EMBL" id="JAQ07876.1"/>
    </source>
</evidence>
<feature type="compositionally biased region" description="Polar residues" evidence="1">
    <location>
        <begin position="146"/>
        <end position="155"/>
    </location>
</feature>
<gene>
    <name evidence="2" type="ORF">g.21351</name>
</gene>
<feature type="non-terminal residue" evidence="2">
    <location>
        <position position="1"/>
    </location>
</feature>
<name>A0A146LM33_LYGHE</name>
<reference evidence="2" key="1">
    <citation type="journal article" date="2016" name="Gigascience">
        <title>De novo construction of an expanded transcriptome assembly for the western tarnished plant bug, Lygus hesperus.</title>
        <authorList>
            <person name="Tassone E.E."/>
            <person name="Geib S.M."/>
            <person name="Hall B."/>
            <person name="Fabrick J.A."/>
            <person name="Brent C.S."/>
            <person name="Hull J.J."/>
        </authorList>
    </citation>
    <scope>NUCLEOTIDE SEQUENCE</scope>
</reference>